<evidence type="ECO:0000313" key="2">
    <source>
        <dbReference type="EMBL" id="MDA3968817.1"/>
    </source>
</evidence>
<keyword evidence="3" id="KW-1185">Reference proteome</keyword>
<name>A0ABT4VDW6_9HELI</name>
<dbReference type="SMART" id="SM00271">
    <property type="entry name" value="DnaJ"/>
    <property type="match status" value="1"/>
</dbReference>
<dbReference type="RefSeq" id="WP_271021112.1">
    <property type="nucleotide sequence ID" value="NZ_JAQHXR010000002.1"/>
</dbReference>
<dbReference type="InterPro" id="IPR036869">
    <property type="entry name" value="J_dom_sf"/>
</dbReference>
<dbReference type="SUPFAM" id="SSF158682">
    <property type="entry name" value="TerB-like"/>
    <property type="match status" value="1"/>
</dbReference>
<proteinExistence type="predicted"/>
<dbReference type="CDD" id="cd06257">
    <property type="entry name" value="DnaJ"/>
    <property type="match status" value="1"/>
</dbReference>
<dbReference type="Gene3D" id="1.10.3680.10">
    <property type="entry name" value="TerB-like"/>
    <property type="match status" value="1"/>
</dbReference>
<dbReference type="InterPro" id="IPR001623">
    <property type="entry name" value="DnaJ_domain"/>
</dbReference>
<dbReference type="PRINTS" id="PR00625">
    <property type="entry name" value="JDOMAIN"/>
</dbReference>
<protein>
    <submittedName>
        <fullName evidence="2">DnaJ domain-containing protein</fullName>
    </submittedName>
</protein>
<dbReference type="Pfam" id="PF00226">
    <property type="entry name" value="DnaJ"/>
    <property type="match status" value="1"/>
</dbReference>
<accession>A0ABT4VDW6</accession>
<dbReference type="PROSITE" id="PS50076">
    <property type="entry name" value="DNAJ_2"/>
    <property type="match status" value="1"/>
</dbReference>
<evidence type="ECO:0000313" key="3">
    <source>
        <dbReference type="Proteomes" id="UP001210261"/>
    </source>
</evidence>
<dbReference type="EMBL" id="JAQHXR010000002">
    <property type="protein sequence ID" value="MDA3968817.1"/>
    <property type="molecule type" value="Genomic_DNA"/>
</dbReference>
<dbReference type="InterPro" id="IPR007791">
    <property type="entry name" value="DjlA_N"/>
</dbReference>
<evidence type="ECO:0000259" key="1">
    <source>
        <dbReference type="PROSITE" id="PS50076"/>
    </source>
</evidence>
<dbReference type="InterPro" id="IPR029024">
    <property type="entry name" value="TerB-like"/>
</dbReference>
<comment type="caution">
    <text evidence="2">The sequence shown here is derived from an EMBL/GenBank/DDBJ whole genome shotgun (WGS) entry which is preliminary data.</text>
</comment>
<dbReference type="Gene3D" id="1.10.287.110">
    <property type="entry name" value="DnaJ domain"/>
    <property type="match status" value="1"/>
</dbReference>
<gene>
    <name evidence="2" type="ORF">PF021_03910</name>
</gene>
<dbReference type="SUPFAM" id="SSF46565">
    <property type="entry name" value="Chaperone J-domain"/>
    <property type="match status" value="1"/>
</dbReference>
<reference evidence="2 3" key="1">
    <citation type="submission" date="2023-01" db="EMBL/GenBank/DDBJ databases">
        <title>Description of Helicobacter ibis sp. nov. isolated from faecal droppings of black-faced ibis (Theristicus melanopis).</title>
        <authorList>
            <person name="Lopez-Cantillo M."/>
            <person name="Vidal-Veuthey B."/>
            <person name="Mella A."/>
            <person name="De La Haba R."/>
            <person name="Collado L."/>
        </authorList>
    </citation>
    <scope>NUCLEOTIDE SEQUENCE [LARGE SCALE GENOMIC DNA]</scope>
    <source>
        <strain evidence="2 3">A82</strain>
    </source>
</reference>
<dbReference type="Pfam" id="PF05099">
    <property type="entry name" value="TerB"/>
    <property type="match status" value="1"/>
</dbReference>
<dbReference type="Proteomes" id="UP001210261">
    <property type="component" value="Unassembled WGS sequence"/>
</dbReference>
<sequence>MEILLLITIVIIALAIMNFKDYLYNPHKRPRIENSTFPPDDDEFDRKYDIYATPTKEEKIRNGEYGLIVGILSKLAHVDGRVCELEFELIENTIEDIANQILMQSAMHQREEIIDILHEIFNNTYEDLEELTYSYANFTKGQYKRRLKLVEYMLSLAYADGNLGDSEREVILDVAAFLEIDNGDFNKLYDDFANFYSNQSNSMSVSEAYKILGVEIDDDSEKIKKKYKSLVRENHPDILQHKELDSSIIETHTKKLQDINEAYELIKNHKKIEHERNGEKTS</sequence>
<organism evidence="2 3">
    <name type="scientific">Helicobacter ibis</name>
    <dbReference type="NCBI Taxonomy" id="2962633"/>
    <lineage>
        <taxon>Bacteria</taxon>
        <taxon>Pseudomonadati</taxon>
        <taxon>Campylobacterota</taxon>
        <taxon>Epsilonproteobacteria</taxon>
        <taxon>Campylobacterales</taxon>
        <taxon>Helicobacteraceae</taxon>
        <taxon>Helicobacter</taxon>
    </lineage>
</organism>
<feature type="domain" description="J" evidence="1">
    <location>
        <begin position="207"/>
        <end position="278"/>
    </location>
</feature>